<dbReference type="Proteomes" id="UP000010802">
    <property type="component" value="Chromosome"/>
</dbReference>
<dbReference type="PANTHER" id="PTHR43298">
    <property type="entry name" value="MULTIDRUG RESISTANCE PROTEIN NORM-RELATED"/>
    <property type="match status" value="1"/>
</dbReference>
<evidence type="ECO:0000256" key="4">
    <source>
        <dbReference type="ARBA" id="ARBA00020268"/>
    </source>
</evidence>
<keyword evidence="10" id="KW-0406">Ion transport</keyword>
<dbReference type="CDD" id="cd13137">
    <property type="entry name" value="MATE_NorM_like"/>
    <property type="match status" value="1"/>
</dbReference>
<feature type="transmembrane region" description="Helical" evidence="13">
    <location>
        <begin position="336"/>
        <end position="358"/>
    </location>
</feature>
<dbReference type="PATRIC" id="fig|1209989.3.peg.197"/>
<dbReference type="RefSeq" id="WP_013777297.1">
    <property type="nucleotide sequence ID" value="NC_015519.1"/>
</dbReference>
<feature type="transmembrane region" description="Helical" evidence="13">
    <location>
        <begin position="244"/>
        <end position="266"/>
    </location>
</feature>
<evidence type="ECO:0000256" key="5">
    <source>
        <dbReference type="ARBA" id="ARBA00022448"/>
    </source>
</evidence>
<dbReference type="GO" id="GO:0005886">
    <property type="term" value="C:plasma membrane"/>
    <property type="evidence" value="ECO:0007669"/>
    <property type="project" value="UniProtKB-SubCell"/>
</dbReference>
<dbReference type="eggNOG" id="COG0534">
    <property type="taxonomic scope" value="Bacteria"/>
</dbReference>
<organism evidence="14 15">
    <name type="scientific">Tepidanaerobacter acetatoxydans (strain DSM 21804 / JCM 16047 / Re1)</name>
    <dbReference type="NCBI Taxonomy" id="1209989"/>
    <lineage>
        <taxon>Bacteria</taxon>
        <taxon>Bacillati</taxon>
        <taxon>Bacillota</taxon>
        <taxon>Clostridia</taxon>
        <taxon>Thermosediminibacterales</taxon>
        <taxon>Tepidanaerobacteraceae</taxon>
        <taxon>Tepidanaerobacter</taxon>
    </lineage>
</organism>
<accession>F4LSR0</accession>
<evidence type="ECO:0000256" key="13">
    <source>
        <dbReference type="SAM" id="Phobius"/>
    </source>
</evidence>
<dbReference type="GO" id="GO:0042910">
    <property type="term" value="F:xenobiotic transmembrane transporter activity"/>
    <property type="evidence" value="ECO:0007669"/>
    <property type="project" value="InterPro"/>
</dbReference>
<dbReference type="GO" id="GO:0006811">
    <property type="term" value="P:monoatomic ion transport"/>
    <property type="evidence" value="ECO:0007669"/>
    <property type="project" value="UniProtKB-KW"/>
</dbReference>
<evidence type="ECO:0000256" key="1">
    <source>
        <dbReference type="ARBA" id="ARBA00003408"/>
    </source>
</evidence>
<keyword evidence="7" id="KW-1003">Cell membrane</keyword>
<feature type="transmembrane region" description="Helical" evidence="13">
    <location>
        <begin position="214"/>
        <end position="232"/>
    </location>
</feature>
<proteinExistence type="inferred from homology"/>
<evidence type="ECO:0000256" key="7">
    <source>
        <dbReference type="ARBA" id="ARBA00022475"/>
    </source>
</evidence>
<keyword evidence="6" id="KW-0050">Antiport</keyword>
<comment type="similarity">
    <text evidence="3">Belongs to the multi antimicrobial extrusion (MATE) (TC 2.A.66.1) family.</text>
</comment>
<feature type="transmembrane region" description="Helical" evidence="13">
    <location>
        <begin position="182"/>
        <end position="202"/>
    </location>
</feature>
<keyword evidence="15" id="KW-1185">Reference proteome</keyword>
<evidence type="ECO:0000256" key="2">
    <source>
        <dbReference type="ARBA" id="ARBA00004651"/>
    </source>
</evidence>
<accession>L0RVP3</accession>
<protein>
    <recommendedName>
        <fullName evidence="4">Probable multidrug resistance protein NorM</fullName>
    </recommendedName>
    <alternativeName>
        <fullName evidence="12">Multidrug-efflux transporter</fullName>
    </alternativeName>
</protein>
<evidence type="ECO:0000256" key="6">
    <source>
        <dbReference type="ARBA" id="ARBA00022449"/>
    </source>
</evidence>
<evidence type="ECO:0000256" key="9">
    <source>
        <dbReference type="ARBA" id="ARBA00022989"/>
    </source>
</evidence>
<evidence type="ECO:0000256" key="11">
    <source>
        <dbReference type="ARBA" id="ARBA00023136"/>
    </source>
</evidence>
<gene>
    <name evidence="14" type="ordered locus">TEPIRE1_0178</name>
</gene>
<dbReference type="Pfam" id="PF01554">
    <property type="entry name" value="MatE"/>
    <property type="match status" value="2"/>
</dbReference>
<feature type="transmembrane region" description="Helical" evidence="13">
    <location>
        <begin position="370"/>
        <end position="393"/>
    </location>
</feature>
<name>F4LSR0_TEPAE</name>
<dbReference type="KEGG" id="tae:TepiRe1_0178"/>
<evidence type="ECO:0000313" key="15">
    <source>
        <dbReference type="Proteomes" id="UP000010802"/>
    </source>
</evidence>
<feature type="transmembrane region" description="Helical" evidence="13">
    <location>
        <begin position="63"/>
        <end position="84"/>
    </location>
</feature>
<dbReference type="EMBL" id="HF563609">
    <property type="protein sequence ID" value="CCP24866.1"/>
    <property type="molecule type" value="Genomic_DNA"/>
</dbReference>
<evidence type="ECO:0000313" key="14">
    <source>
        <dbReference type="EMBL" id="CCP24866.1"/>
    </source>
</evidence>
<dbReference type="PANTHER" id="PTHR43298:SF2">
    <property type="entry name" value="FMN_FAD EXPORTER YEEO-RELATED"/>
    <property type="match status" value="1"/>
</dbReference>
<keyword evidence="9 13" id="KW-1133">Transmembrane helix</keyword>
<feature type="transmembrane region" description="Helical" evidence="13">
    <location>
        <begin position="310"/>
        <end position="330"/>
    </location>
</feature>
<feature type="transmembrane region" description="Helical" evidence="13">
    <location>
        <begin position="405"/>
        <end position="426"/>
    </location>
</feature>
<keyword evidence="8 13" id="KW-0812">Transmembrane</keyword>
<evidence type="ECO:0000256" key="12">
    <source>
        <dbReference type="ARBA" id="ARBA00031636"/>
    </source>
</evidence>
<dbReference type="KEGG" id="tep:TepRe1_0164"/>
<dbReference type="NCBIfam" id="TIGR00797">
    <property type="entry name" value="matE"/>
    <property type="match status" value="1"/>
</dbReference>
<dbReference type="HOGENOM" id="CLU_012893_5_3_9"/>
<evidence type="ECO:0000256" key="8">
    <source>
        <dbReference type="ARBA" id="ARBA00022692"/>
    </source>
</evidence>
<evidence type="ECO:0000256" key="10">
    <source>
        <dbReference type="ARBA" id="ARBA00023065"/>
    </source>
</evidence>
<keyword evidence="11 13" id="KW-0472">Membrane</keyword>
<dbReference type="InterPro" id="IPR050222">
    <property type="entry name" value="MATE_MdtK"/>
</dbReference>
<comment type="function">
    <text evidence="1">Multidrug efflux pump.</text>
</comment>
<reference evidence="15" key="1">
    <citation type="journal article" date="2013" name="Genome Announc.">
        <title>First genome sequence of a syntrophic acetate-oxidizing bacterium, Tepidanaerobacter acetatoxydans strain Re1.</title>
        <authorList>
            <person name="Manzoor S."/>
            <person name="Bongcam-Rudloff E."/>
            <person name="Schnurer A."/>
            <person name="Muller B."/>
        </authorList>
    </citation>
    <scope>NUCLEOTIDE SEQUENCE [LARGE SCALE GENOMIC DNA]</scope>
    <source>
        <strain evidence="15">Re1</strain>
    </source>
</reference>
<dbReference type="InterPro" id="IPR048279">
    <property type="entry name" value="MdtK-like"/>
</dbReference>
<feature type="transmembrane region" description="Helical" evidence="13">
    <location>
        <begin position="104"/>
        <end position="125"/>
    </location>
</feature>
<comment type="subcellular location">
    <subcellularLocation>
        <location evidence="2">Cell membrane</location>
        <topology evidence="2">Multi-pass membrane protein</topology>
    </subcellularLocation>
</comment>
<dbReference type="AlphaFoldDB" id="F4LSR0"/>
<dbReference type="InterPro" id="IPR002528">
    <property type="entry name" value="MATE_fam"/>
</dbReference>
<evidence type="ECO:0000256" key="3">
    <source>
        <dbReference type="ARBA" id="ARBA00010199"/>
    </source>
</evidence>
<sequence>MSLFEAKGLRGFFAPDREYDDIDGSDINGTDENEENKERKLNDSDFTASSFLQAQTSADIRRAILKLALPALVEFGLMMLVQMIDMIQVGVLGPWAIAATGLAAQPTMLIFSVFSALVVGTTALVARAAGAGDRDYACRVTRQSFVIVLIMGAVITAVGIPASGSIIRLMGADVDTIAPGTIYLQIIMAGTIFTVGNMVLAASLRGAGDMVTPMISNMVANIVNLFGNWVLINGKLGFPRWEVAGAAVATSLSRMIAFIITLHAVYRRDKFIHISVHDSYRIEPNIIRDVLDIGIPAAVEQLIMRGGALLFARLIAGFGTIMFAAHQIAINIEGLGLVPVMAFQMATTTLVGQGLGANKPELSEEATHQSTIISVCLMSLVGLIFFSFGKYAIEIFTRDAQVMSLGASALKILALSQPFTAVYFILAGALRGAGDTKYTMYISTIGVWGIRLVLGYLLADVLGMALIGAWIAVVADMLVRMLLVIKRFSGGQWKQAMA</sequence>
<dbReference type="GO" id="GO:0015297">
    <property type="term" value="F:antiporter activity"/>
    <property type="evidence" value="ECO:0007669"/>
    <property type="project" value="UniProtKB-KW"/>
</dbReference>
<dbReference type="PIRSF" id="PIRSF006603">
    <property type="entry name" value="DinF"/>
    <property type="match status" value="1"/>
</dbReference>
<keyword evidence="5" id="KW-0813">Transport</keyword>
<dbReference type="OrthoDB" id="62420at2"/>
<dbReference type="STRING" id="1209989.TepRe1_0164"/>
<feature type="transmembrane region" description="Helical" evidence="13">
    <location>
        <begin position="145"/>
        <end position="170"/>
    </location>
</feature>